<dbReference type="Proteomes" id="UP000681414">
    <property type="component" value="Unassembled WGS sequence"/>
</dbReference>
<name>A0A942TF84_9BACI</name>
<comment type="caution">
    <text evidence="3">The sequence shown here is derived from an EMBL/GenBank/DDBJ whole genome shotgun (WGS) entry which is preliminary data.</text>
</comment>
<gene>
    <name evidence="3" type="primary">terL</name>
    <name evidence="3" type="ORF">KHA97_09750</name>
</gene>
<dbReference type="InterPro" id="IPR006517">
    <property type="entry name" value="Phage_terminase_lsu-like_C"/>
</dbReference>
<evidence type="ECO:0000256" key="1">
    <source>
        <dbReference type="ARBA" id="ARBA00022612"/>
    </source>
</evidence>
<protein>
    <submittedName>
        <fullName evidence="3">Phage terminase large subunit</fullName>
    </submittedName>
</protein>
<evidence type="ECO:0000313" key="4">
    <source>
        <dbReference type="Proteomes" id="UP000681414"/>
    </source>
</evidence>
<organism evidence="3 4">
    <name type="scientific">Lederbergia citri</name>
    <dbReference type="NCBI Taxonomy" id="2833580"/>
    <lineage>
        <taxon>Bacteria</taxon>
        <taxon>Bacillati</taxon>
        <taxon>Bacillota</taxon>
        <taxon>Bacilli</taxon>
        <taxon>Bacillales</taxon>
        <taxon>Bacillaceae</taxon>
        <taxon>Lederbergia</taxon>
    </lineage>
</organism>
<dbReference type="NCBIfam" id="TIGR01630">
    <property type="entry name" value="psiM2_ORF9"/>
    <property type="match status" value="1"/>
</dbReference>
<evidence type="ECO:0000313" key="3">
    <source>
        <dbReference type="EMBL" id="MBS4195339.1"/>
    </source>
</evidence>
<evidence type="ECO:0000259" key="2">
    <source>
        <dbReference type="Pfam" id="PF17289"/>
    </source>
</evidence>
<proteinExistence type="predicted"/>
<dbReference type="AlphaFoldDB" id="A0A942TF84"/>
<dbReference type="InterPro" id="IPR035421">
    <property type="entry name" value="Terminase_6C"/>
</dbReference>
<dbReference type="EMBL" id="JAGYPG010000002">
    <property type="protein sequence ID" value="MBS4195339.1"/>
    <property type="molecule type" value="Genomic_DNA"/>
</dbReference>
<dbReference type="Pfam" id="PF17289">
    <property type="entry name" value="Terminase_6C"/>
    <property type="match status" value="1"/>
</dbReference>
<dbReference type="Gene3D" id="3.40.50.300">
    <property type="entry name" value="P-loop containing nucleotide triphosphate hydrolases"/>
    <property type="match status" value="1"/>
</dbReference>
<keyword evidence="4" id="KW-1185">Reference proteome</keyword>
<sequence length="551" mass="63406">MPGDILADYFDKARELERLERIHRCENDAYEFALEYFSDARNPGNDGNWDGFDIESKADAPDFHLEMTEIIDDVSEVNTNAKVAIAAPRSHAKSTWFTKDAPIKEVCYRKRRYIIIISETPSVATANMEWIRNQLKFNRKLREDFGPLLSPKDQSNIKDNGEEFIAWHPEEGGGKKQLALVQAASTGQALRGRNWNGTRPDLIICDDLEDARPGGNASTSEQRSKLLSWFAQTVMPLGDPKGRRTAFVVVGTTVHRESLLMNLLHKRSDFKSLIYRAIIEQPRRQDLWEKCRLIYIDRDNPNRAEDARRFYETNYESMNEGSHVLWPEVQPLWKLMTWKWDNGSLAFNTEYMNNPIDEESMVFNPELFTYYDRPIDYLNGNYDVSMGVDFALGKQRGDYSAIVVVAKERSTGVKYVIEAWGDRIKPDEFMKVIVEKVLEYQPTVIAAESQAAQEFFVDELKKALTRVGYPAGTRVKKIYQRSRKELRIEAMLPAIESKELQFNRNHALLLEQFEQYGTGAHDDVIDGLEMAVSAVSESDVVVRTVRVQNRR</sequence>
<accession>A0A942TF84</accession>
<keyword evidence="1" id="KW-1188">Viral release from host cell</keyword>
<feature type="domain" description="Terminase large subunit gp17-like C-terminal" evidence="2">
    <location>
        <begin position="386"/>
        <end position="533"/>
    </location>
</feature>
<dbReference type="InterPro" id="IPR027417">
    <property type="entry name" value="P-loop_NTPase"/>
</dbReference>
<reference evidence="3 4" key="1">
    <citation type="submission" date="2021-05" db="EMBL/GenBank/DDBJ databases">
        <title>Novel Bacillus species.</title>
        <authorList>
            <person name="Liu G."/>
        </authorList>
    </citation>
    <scope>NUCLEOTIDE SEQUENCE [LARGE SCALE GENOMIC DNA]</scope>
    <source>
        <strain evidence="4">FJAT-49780</strain>
    </source>
</reference>
<dbReference type="Gene3D" id="3.30.420.240">
    <property type="match status" value="1"/>
</dbReference>